<name>A0A813HEH7_POLGL</name>
<keyword evidence="6" id="KW-1185">Reference proteome</keyword>
<feature type="region of interest" description="Disordered" evidence="3">
    <location>
        <begin position="739"/>
        <end position="760"/>
    </location>
</feature>
<keyword evidence="1" id="KW-0677">Repeat</keyword>
<accession>A0A813HEH7</accession>
<dbReference type="NCBIfam" id="TIGR00756">
    <property type="entry name" value="PPR"/>
    <property type="match status" value="2"/>
</dbReference>
<keyword evidence="4" id="KW-1133">Transmembrane helix</keyword>
<feature type="compositionally biased region" description="Low complexity" evidence="3">
    <location>
        <begin position="739"/>
        <end position="758"/>
    </location>
</feature>
<feature type="repeat" description="PPR" evidence="2">
    <location>
        <begin position="421"/>
        <end position="455"/>
    </location>
</feature>
<dbReference type="Pfam" id="PF13812">
    <property type="entry name" value="PPR_3"/>
    <property type="match status" value="2"/>
</dbReference>
<feature type="repeat" description="PPR" evidence="2">
    <location>
        <begin position="291"/>
        <end position="325"/>
    </location>
</feature>
<dbReference type="Proteomes" id="UP000654075">
    <property type="component" value="Unassembled WGS sequence"/>
</dbReference>
<evidence type="ECO:0000256" key="3">
    <source>
        <dbReference type="SAM" id="MobiDB-lite"/>
    </source>
</evidence>
<organism evidence="5 6">
    <name type="scientific">Polarella glacialis</name>
    <name type="common">Dinoflagellate</name>
    <dbReference type="NCBI Taxonomy" id="89957"/>
    <lineage>
        <taxon>Eukaryota</taxon>
        <taxon>Sar</taxon>
        <taxon>Alveolata</taxon>
        <taxon>Dinophyceae</taxon>
        <taxon>Suessiales</taxon>
        <taxon>Suessiaceae</taxon>
        <taxon>Polarella</taxon>
    </lineage>
</organism>
<feature type="transmembrane region" description="Helical" evidence="4">
    <location>
        <begin position="770"/>
        <end position="793"/>
    </location>
</feature>
<dbReference type="InterPro" id="IPR011990">
    <property type="entry name" value="TPR-like_helical_dom_sf"/>
</dbReference>
<evidence type="ECO:0000256" key="4">
    <source>
        <dbReference type="SAM" id="Phobius"/>
    </source>
</evidence>
<feature type="repeat" description="PPR" evidence="2">
    <location>
        <begin position="44"/>
        <end position="79"/>
    </location>
</feature>
<comment type="caution">
    <text evidence="5">The sequence shown here is derived from an EMBL/GenBank/DDBJ whole genome shotgun (WGS) entry which is preliminary data.</text>
</comment>
<dbReference type="Pfam" id="PF01535">
    <property type="entry name" value="PPR"/>
    <property type="match status" value="2"/>
</dbReference>
<proteinExistence type="predicted"/>
<reference evidence="5" key="1">
    <citation type="submission" date="2021-02" db="EMBL/GenBank/DDBJ databases">
        <authorList>
            <person name="Dougan E. K."/>
            <person name="Rhodes N."/>
            <person name="Thang M."/>
            <person name="Chan C."/>
        </authorList>
    </citation>
    <scope>NUCLEOTIDE SEQUENCE</scope>
</reference>
<evidence type="ECO:0008006" key="7">
    <source>
        <dbReference type="Google" id="ProtNLM"/>
    </source>
</evidence>
<dbReference type="PANTHER" id="PTHR47936:SF1">
    <property type="entry name" value="PENTATRICOPEPTIDE REPEAT-CONTAINING PROTEIN GUN1, CHLOROPLASTIC"/>
    <property type="match status" value="1"/>
</dbReference>
<feature type="transmembrane region" description="Helical" evidence="4">
    <location>
        <begin position="889"/>
        <end position="907"/>
    </location>
</feature>
<evidence type="ECO:0000256" key="1">
    <source>
        <dbReference type="ARBA" id="ARBA00022737"/>
    </source>
</evidence>
<dbReference type="PROSITE" id="PS51375">
    <property type="entry name" value="PPR"/>
    <property type="match status" value="6"/>
</dbReference>
<keyword evidence="4" id="KW-0472">Membrane</keyword>
<dbReference type="Pfam" id="PF13041">
    <property type="entry name" value="PPR_2"/>
    <property type="match status" value="1"/>
</dbReference>
<keyword evidence="4" id="KW-0812">Transmembrane</keyword>
<dbReference type="Gene3D" id="1.25.40.10">
    <property type="entry name" value="Tetratricopeptide repeat domain"/>
    <property type="match status" value="4"/>
</dbReference>
<feature type="repeat" description="PPR" evidence="2">
    <location>
        <begin position="456"/>
        <end position="490"/>
    </location>
</feature>
<evidence type="ECO:0000313" key="5">
    <source>
        <dbReference type="EMBL" id="CAE8636729.1"/>
    </source>
</evidence>
<dbReference type="AlphaFoldDB" id="A0A813HEH7"/>
<gene>
    <name evidence="5" type="ORF">PGLA1383_LOCUS52136</name>
</gene>
<protein>
    <recommendedName>
        <fullName evidence="7">Pentatricopeptide repeat-containing protein, chloroplastic</fullName>
    </recommendedName>
</protein>
<dbReference type="InterPro" id="IPR002885">
    <property type="entry name" value="PPR_rpt"/>
</dbReference>
<evidence type="ECO:0000313" key="6">
    <source>
        <dbReference type="Proteomes" id="UP000654075"/>
    </source>
</evidence>
<evidence type="ECO:0000256" key="2">
    <source>
        <dbReference type="PROSITE-ProRule" id="PRU00708"/>
    </source>
</evidence>
<feature type="repeat" description="PPR" evidence="2">
    <location>
        <begin position="186"/>
        <end position="220"/>
    </location>
</feature>
<dbReference type="EMBL" id="CAJNNV010031539">
    <property type="protein sequence ID" value="CAE8636729.1"/>
    <property type="molecule type" value="Genomic_DNA"/>
</dbReference>
<dbReference type="PANTHER" id="PTHR47936">
    <property type="entry name" value="PPR_LONG DOMAIN-CONTAINING PROTEIN"/>
    <property type="match status" value="1"/>
</dbReference>
<sequence length="912" mass="96803">MSDSRVEANVFHYSSAIHACEKGGEWQVALSLLCSMPEVKVEPNEISYSAAISACDRRPGHWQLAVDLLQQMPRRRAQPNEFSFSASMSACSKHSNWPLSLRLLHHMPRMKARSNEVSHNTAVSACARGAQWQLAVSLLSDMPCLQLAPGEVTCNAAISAMEKGAQWQLALCLLQRRMPEMRLRADEVSYSASISACEKGGAWTVALELLALMPEGRIEPQVVGFSAAISACGKTSRWQMALGLLRGAGERELHPNNFCYSGAIVACASGNEFQRALGLFWAMTELRVSPDEVTYNAAISACEKSFQWQLALSLLHRMLELRVMASDNSNSDNDNKNHKNNSKNNNSNSKINRVAGMNAAISACARAGRWHAAVQLLGQMCGMRAAADLVSYSAAISACESEWRLAAHLLRIMPGARITPSSVSFNAAANACHKCSQWKQALELLGDMSELRVAPDLTSYNAVISACARGGRWQAACWLLQGIGDCSLSTCSISYDAAVLACCRGKNWQLGLSLMDLMAQVLGCAASPACSTESVVGSCCESVALLTASALLLELDFSMPSELRQSVVALAPGLTFFASVVKGLSGLGEALVFAAGWQVAAVLGVQEAQDLNLLAALITVSQCASSLGLAVRESGAWRHYACSGSVFAASLLSTSPLGNFLREVAEPDTIRLVLALVFLAFALLKVGFDGLEPCFRPAKAPAKALQAPEDPAAEVVGGAESPSTAEEDVLQLAGVGATAAGSHNNNSSSSSQTSGADSFPAEPTWLRRTLLPVGLVAGVLGGIAGLNGPPFILMAGFTGLDRIITRTIFPMGQIFEVWLYRLPALIISGRIQAKDMHLYVLCIASGQIGLSLGSGLASRISQSAFQSCIFGFLIASSLLTMGILQGTPLAVAALVVVAAVLAGRCVCFRMRK</sequence>
<feature type="repeat" description="PPR" evidence="2">
    <location>
        <begin position="9"/>
        <end position="43"/>
    </location>
</feature>
<feature type="region of interest" description="Disordered" evidence="3">
    <location>
        <begin position="327"/>
        <end position="349"/>
    </location>
</feature>
<feature type="transmembrane region" description="Helical" evidence="4">
    <location>
        <begin position="837"/>
        <end position="857"/>
    </location>
</feature>